<dbReference type="Proteomes" id="UP000782610">
    <property type="component" value="Unassembled WGS sequence"/>
</dbReference>
<sequence>MPDAVNLKQKLTLFSEHWSPKIVSAYNGNDVMVVKFQGAFPWHKHESTDDFFLVIEGHIRLETEQGNVELGPGELYVVPRGVLHRPVAEQEAQVLLIEPKGEPNSGDPATAATKVWI</sequence>
<organism evidence="2 3">
    <name type="scientific">Devosia nanyangense</name>
    <dbReference type="NCBI Taxonomy" id="1228055"/>
    <lineage>
        <taxon>Bacteria</taxon>
        <taxon>Pseudomonadati</taxon>
        <taxon>Pseudomonadota</taxon>
        <taxon>Alphaproteobacteria</taxon>
        <taxon>Hyphomicrobiales</taxon>
        <taxon>Devosiaceae</taxon>
        <taxon>Devosia</taxon>
    </lineage>
</organism>
<dbReference type="CDD" id="cd02226">
    <property type="entry name" value="cupin_YdbB-like"/>
    <property type="match status" value="1"/>
</dbReference>
<protein>
    <submittedName>
        <fullName evidence="2">Cupin domain-containing protein</fullName>
    </submittedName>
</protein>
<feature type="domain" description="Cupin type-2" evidence="1">
    <location>
        <begin position="32"/>
        <end position="95"/>
    </location>
</feature>
<reference evidence="2" key="1">
    <citation type="submission" date="2020-07" db="EMBL/GenBank/DDBJ databases">
        <title>Huge and variable diversity of episymbiotic CPR bacteria and DPANN archaea in groundwater ecosystems.</title>
        <authorList>
            <person name="He C.Y."/>
            <person name="Keren R."/>
            <person name="Whittaker M."/>
            <person name="Farag I.F."/>
            <person name="Doudna J."/>
            <person name="Cate J.H.D."/>
            <person name="Banfield J.F."/>
        </authorList>
    </citation>
    <scope>NUCLEOTIDE SEQUENCE</scope>
    <source>
        <strain evidence="2">NC_groundwater_1586_Pr3_B-0.1um_66_15</strain>
    </source>
</reference>
<evidence type="ECO:0000259" key="1">
    <source>
        <dbReference type="Pfam" id="PF07883"/>
    </source>
</evidence>
<dbReference type="InterPro" id="IPR052044">
    <property type="entry name" value="PKS_Associated_Protein"/>
</dbReference>
<dbReference type="PANTHER" id="PTHR36114:SF1">
    <property type="entry name" value="16.7 KDA PROTEIN IN WHIE LOCUS"/>
    <property type="match status" value="1"/>
</dbReference>
<dbReference type="InterPro" id="IPR011051">
    <property type="entry name" value="RmlC_Cupin_sf"/>
</dbReference>
<dbReference type="Pfam" id="PF07883">
    <property type="entry name" value="Cupin_2"/>
    <property type="match status" value="1"/>
</dbReference>
<dbReference type="Gene3D" id="2.60.120.10">
    <property type="entry name" value="Jelly Rolls"/>
    <property type="match status" value="1"/>
</dbReference>
<name>A0A933KY91_9HYPH</name>
<proteinExistence type="predicted"/>
<dbReference type="AlphaFoldDB" id="A0A933KY91"/>
<evidence type="ECO:0000313" key="2">
    <source>
        <dbReference type="EMBL" id="MBI4920814.1"/>
    </source>
</evidence>
<comment type="caution">
    <text evidence="2">The sequence shown here is derived from an EMBL/GenBank/DDBJ whole genome shotgun (WGS) entry which is preliminary data.</text>
</comment>
<dbReference type="InterPro" id="IPR014710">
    <property type="entry name" value="RmlC-like_jellyroll"/>
</dbReference>
<gene>
    <name evidence="2" type="ORF">HY834_03630</name>
</gene>
<evidence type="ECO:0000313" key="3">
    <source>
        <dbReference type="Proteomes" id="UP000782610"/>
    </source>
</evidence>
<dbReference type="EMBL" id="JACRAF010000013">
    <property type="protein sequence ID" value="MBI4920814.1"/>
    <property type="molecule type" value="Genomic_DNA"/>
</dbReference>
<dbReference type="PANTHER" id="PTHR36114">
    <property type="entry name" value="16.7 KDA PROTEIN IN WHIE LOCUS"/>
    <property type="match status" value="1"/>
</dbReference>
<dbReference type="InterPro" id="IPR013096">
    <property type="entry name" value="Cupin_2"/>
</dbReference>
<dbReference type="SUPFAM" id="SSF51182">
    <property type="entry name" value="RmlC-like cupins"/>
    <property type="match status" value="1"/>
</dbReference>
<accession>A0A933KY91</accession>